<dbReference type="EMBL" id="CP120682">
    <property type="protein sequence ID" value="WKN34008.1"/>
    <property type="molecule type" value="Genomic_DNA"/>
</dbReference>
<reference evidence="2" key="2">
    <citation type="journal article" date="2024" name="Antonie Van Leeuwenhoek">
        <title>Roseihalotalea indica gen. nov., sp. nov., a halophilic Bacteroidetes from mesopelagic Southwest Indian Ocean with higher carbohydrate metabolic potential.</title>
        <authorList>
            <person name="Chen B."/>
            <person name="Zhang M."/>
            <person name="Lin D."/>
            <person name="Ye J."/>
            <person name="Tang K."/>
        </authorList>
    </citation>
    <scope>NUCLEOTIDE SEQUENCE</scope>
    <source>
        <strain evidence="2">TK19036</strain>
    </source>
</reference>
<dbReference type="GO" id="GO:0004803">
    <property type="term" value="F:transposase activity"/>
    <property type="evidence" value="ECO:0007669"/>
    <property type="project" value="InterPro"/>
</dbReference>
<gene>
    <name evidence="2" type="ORF">K4G66_16635</name>
</gene>
<dbReference type="GO" id="GO:0003677">
    <property type="term" value="F:DNA binding"/>
    <property type="evidence" value="ECO:0007669"/>
    <property type="project" value="InterPro"/>
</dbReference>
<sequence>MSSSCLTVPVSSLVTPAWYPLIGPPTRHSSGTSIRGGTRVSHIANKKMKKLLHMVAIAVISKQGELADYYRRKVEQGKNKMSVINAIRNKLIHRVFACIRDNRKYEKNYTPALA</sequence>
<dbReference type="PANTHER" id="PTHR33055">
    <property type="entry name" value="TRANSPOSASE FOR INSERTION SEQUENCE ELEMENT IS1111A"/>
    <property type="match status" value="1"/>
</dbReference>
<organism evidence="2">
    <name type="scientific">Roseihalotalea indica</name>
    <dbReference type="NCBI Taxonomy" id="2867963"/>
    <lineage>
        <taxon>Bacteria</taxon>
        <taxon>Pseudomonadati</taxon>
        <taxon>Bacteroidota</taxon>
        <taxon>Cytophagia</taxon>
        <taxon>Cytophagales</taxon>
        <taxon>Catalimonadaceae</taxon>
        <taxon>Roseihalotalea</taxon>
    </lineage>
</organism>
<feature type="domain" description="Transposase IS116/IS110/IS902 C-terminal" evidence="1">
    <location>
        <begin position="25"/>
        <end position="71"/>
    </location>
</feature>
<protein>
    <submittedName>
        <fullName evidence="2">Transposase</fullName>
    </submittedName>
</protein>
<dbReference type="Pfam" id="PF02371">
    <property type="entry name" value="Transposase_20"/>
    <property type="match status" value="1"/>
</dbReference>
<accession>A0AA49GIQ3</accession>
<evidence type="ECO:0000313" key="2">
    <source>
        <dbReference type="EMBL" id="WKN34008.1"/>
    </source>
</evidence>
<dbReference type="InterPro" id="IPR003346">
    <property type="entry name" value="Transposase_20"/>
</dbReference>
<dbReference type="GO" id="GO:0006313">
    <property type="term" value="P:DNA transposition"/>
    <property type="evidence" value="ECO:0007669"/>
    <property type="project" value="InterPro"/>
</dbReference>
<dbReference type="InterPro" id="IPR047650">
    <property type="entry name" value="Transpos_IS110"/>
</dbReference>
<dbReference type="PANTHER" id="PTHR33055:SF3">
    <property type="entry name" value="PUTATIVE TRANSPOSASE FOR IS117-RELATED"/>
    <property type="match status" value="1"/>
</dbReference>
<reference evidence="2" key="1">
    <citation type="journal article" date="2023" name="Comput. Struct. Biotechnol. J.">
        <title>Discovery of a novel marine Bacteroidetes with a rich repertoire of carbohydrate-active enzymes.</title>
        <authorList>
            <person name="Chen B."/>
            <person name="Liu G."/>
            <person name="Chen Q."/>
            <person name="Wang H."/>
            <person name="Liu L."/>
            <person name="Tang K."/>
        </authorList>
    </citation>
    <scope>NUCLEOTIDE SEQUENCE</scope>
    <source>
        <strain evidence="2">TK19036</strain>
    </source>
</reference>
<dbReference type="AlphaFoldDB" id="A0AA49GIQ3"/>
<proteinExistence type="predicted"/>
<evidence type="ECO:0000259" key="1">
    <source>
        <dbReference type="Pfam" id="PF02371"/>
    </source>
</evidence>
<name>A0AA49GIQ3_9BACT</name>